<evidence type="ECO:0000313" key="2">
    <source>
        <dbReference type="EMBL" id="JAD32383.1"/>
    </source>
</evidence>
<name>A0A0A8Z3W1_ARUDO</name>
<accession>A0A0A8Z3W1</accession>
<reference evidence="2" key="2">
    <citation type="journal article" date="2015" name="Data Brief">
        <title>Shoot transcriptome of the giant reed, Arundo donax.</title>
        <authorList>
            <person name="Barrero R.A."/>
            <person name="Guerrero F.D."/>
            <person name="Moolhuijzen P."/>
            <person name="Goolsby J.A."/>
            <person name="Tidwell J."/>
            <person name="Bellgard S.E."/>
            <person name="Bellgard M.I."/>
        </authorList>
    </citation>
    <scope>NUCLEOTIDE SEQUENCE</scope>
    <source>
        <tissue evidence="2">Shoot tissue taken approximately 20 cm above the soil surface</tissue>
    </source>
</reference>
<dbReference type="AlphaFoldDB" id="A0A0A8Z3W1"/>
<proteinExistence type="predicted"/>
<protein>
    <submittedName>
        <fullName evidence="2">Uncharacterized protein</fullName>
    </submittedName>
</protein>
<reference evidence="2" key="1">
    <citation type="submission" date="2014-09" db="EMBL/GenBank/DDBJ databases">
        <authorList>
            <person name="Magalhaes I.L.F."/>
            <person name="Oliveira U."/>
            <person name="Santos F.R."/>
            <person name="Vidigal T.H.D.A."/>
            <person name="Brescovit A.D."/>
            <person name="Santos A.J."/>
        </authorList>
    </citation>
    <scope>NUCLEOTIDE SEQUENCE</scope>
    <source>
        <tissue evidence="2">Shoot tissue taken approximately 20 cm above the soil surface</tissue>
    </source>
</reference>
<feature type="region of interest" description="Disordered" evidence="1">
    <location>
        <begin position="1"/>
        <end position="43"/>
    </location>
</feature>
<sequence length="72" mass="7477">MQPSGLALGPGPRQPHHSPGTEEAQNRGGLGRTRQAAHGASSARLPIAFPLAARTWGALLPFCRSQVTPLIG</sequence>
<evidence type="ECO:0000256" key="1">
    <source>
        <dbReference type="SAM" id="MobiDB-lite"/>
    </source>
</evidence>
<dbReference type="EMBL" id="GBRH01265512">
    <property type="protein sequence ID" value="JAD32383.1"/>
    <property type="molecule type" value="Transcribed_RNA"/>
</dbReference>
<organism evidence="2">
    <name type="scientific">Arundo donax</name>
    <name type="common">Giant reed</name>
    <name type="synonym">Donax arundinaceus</name>
    <dbReference type="NCBI Taxonomy" id="35708"/>
    <lineage>
        <taxon>Eukaryota</taxon>
        <taxon>Viridiplantae</taxon>
        <taxon>Streptophyta</taxon>
        <taxon>Embryophyta</taxon>
        <taxon>Tracheophyta</taxon>
        <taxon>Spermatophyta</taxon>
        <taxon>Magnoliopsida</taxon>
        <taxon>Liliopsida</taxon>
        <taxon>Poales</taxon>
        <taxon>Poaceae</taxon>
        <taxon>PACMAD clade</taxon>
        <taxon>Arundinoideae</taxon>
        <taxon>Arundineae</taxon>
        <taxon>Arundo</taxon>
    </lineage>
</organism>